<reference evidence="9 10" key="1">
    <citation type="submission" date="2018-06" db="EMBL/GenBank/DDBJ databases">
        <authorList>
            <consortium name="Pathogen Informatics"/>
            <person name="Doyle S."/>
        </authorList>
    </citation>
    <scope>NUCLEOTIDE SEQUENCE [LARGE SCALE GENOMIC DNA]</scope>
    <source>
        <strain evidence="9 10">NCTC11009</strain>
    </source>
</reference>
<evidence type="ECO:0000256" key="2">
    <source>
        <dbReference type="ARBA" id="ARBA00022642"/>
    </source>
</evidence>
<dbReference type="EMBL" id="UATH01000001">
    <property type="protein sequence ID" value="SPY08864.1"/>
    <property type="molecule type" value="Genomic_DNA"/>
</dbReference>
<evidence type="ECO:0000256" key="1">
    <source>
        <dbReference type="ARBA" id="ARBA00008331"/>
    </source>
</evidence>
<dbReference type="InterPro" id="IPR005106">
    <property type="entry name" value="Asp/hSer_DH_NAD-bd"/>
</dbReference>
<dbReference type="InterPro" id="IPR020626">
    <property type="entry name" value="Asp_DH_prok"/>
</dbReference>
<dbReference type="EC" id="1.4.1.21" evidence="6"/>
<feature type="binding site" evidence="6">
    <location>
        <position position="126"/>
    </location>
    <ligand>
        <name>NAD(+)</name>
        <dbReference type="ChEBI" id="CHEBI:57540"/>
    </ligand>
</feature>
<evidence type="ECO:0000256" key="3">
    <source>
        <dbReference type="ARBA" id="ARBA00022857"/>
    </source>
</evidence>
<accession>A0A2X1WJW1</accession>
<dbReference type="AlphaFoldDB" id="A0A2X1WJW1"/>
<gene>
    <name evidence="6 9" type="primary">nadX</name>
    <name evidence="9" type="ORF">NCTC11009_02104</name>
</gene>
<dbReference type="PANTHER" id="PTHR31873:SF6">
    <property type="entry name" value="ASPARTATE DEHYDROGENASE DOMAIN-CONTAINING PROTEIN"/>
    <property type="match status" value="1"/>
</dbReference>
<feature type="domain" description="Aspartate dehydrogenase" evidence="7">
    <location>
        <begin position="170"/>
        <end position="256"/>
    </location>
</feature>
<dbReference type="HAMAP" id="MF_01265">
    <property type="entry name" value="NadX"/>
    <property type="match status" value="1"/>
</dbReference>
<name>A0A2X1WJW1_9BURK</name>
<dbReference type="GO" id="GO:0051287">
    <property type="term" value="F:NAD binding"/>
    <property type="evidence" value="ECO:0007669"/>
    <property type="project" value="UniProtKB-UniRule"/>
</dbReference>
<evidence type="ECO:0000256" key="5">
    <source>
        <dbReference type="ARBA" id="ARBA00023027"/>
    </source>
</evidence>
<organism evidence="9 10">
    <name type="scientific">Oligella urethralis</name>
    <dbReference type="NCBI Taxonomy" id="90245"/>
    <lineage>
        <taxon>Bacteria</taxon>
        <taxon>Pseudomonadati</taxon>
        <taxon>Pseudomonadota</taxon>
        <taxon>Betaproteobacteria</taxon>
        <taxon>Burkholderiales</taxon>
        <taxon>Alcaligenaceae</taxon>
        <taxon>Oligella</taxon>
    </lineage>
</organism>
<dbReference type="InterPro" id="IPR002811">
    <property type="entry name" value="Asp_DH"/>
</dbReference>
<sequence length="270" mass="28832">MMKRIAVIGYGAIAKDVLKALQALIDTHHIAILVHTRSALSDADLASLPTTAEVTQEPARLWSFKPDLVIEAAGQAAVAQYVPACLSAGADVLISSIGALTDTDLYAELLKVAQQFQRRILLPAGAIAGLDYLQSIQGATALQVIYESHKPVAAWLPELVALGIAPASVQEPLTLFEGSAAEAAKRYPQNLNVAATLALAGIGMEQTQVRVVVDPHIQENQHHILIRSEYGEMRLQLSNTPAPSNPKSSWVVAQSIAAVVKKEFAQLRIA</sequence>
<dbReference type="UniPathway" id="UPA00253">
    <property type="reaction ID" value="UER00456"/>
</dbReference>
<evidence type="ECO:0000313" key="9">
    <source>
        <dbReference type="EMBL" id="SPY08864.1"/>
    </source>
</evidence>
<evidence type="ECO:0000256" key="6">
    <source>
        <dbReference type="HAMAP-Rule" id="MF_01265"/>
    </source>
</evidence>
<evidence type="ECO:0000259" key="7">
    <source>
        <dbReference type="Pfam" id="PF01958"/>
    </source>
</evidence>
<feature type="domain" description="Aspartate/homoserine dehydrogenase NAD-binding" evidence="8">
    <location>
        <begin position="9"/>
        <end position="123"/>
    </location>
</feature>
<dbReference type="GO" id="GO:0033735">
    <property type="term" value="F:aspartate dehydrogenase [NAD(P)+] activity"/>
    <property type="evidence" value="ECO:0007669"/>
    <property type="project" value="UniProtKB-EC"/>
</dbReference>
<dbReference type="Pfam" id="PF03447">
    <property type="entry name" value="NAD_binding_3"/>
    <property type="match status" value="1"/>
</dbReference>
<protein>
    <recommendedName>
        <fullName evidence="6">L-aspartate dehydrogenase</fullName>
        <ecNumber evidence="6">1.4.1.21</ecNumber>
    </recommendedName>
</protein>
<comment type="pathway">
    <text evidence="6">Cofactor biosynthesis; NAD(+) biosynthesis; iminoaspartate from L-aspartate (dehydrogenase route): step 1/1.</text>
</comment>
<dbReference type="GO" id="GO:0009435">
    <property type="term" value="P:NAD+ biosynthetic process"/>
    <property type="evidence" value="ECO:0007669"/>
    <property type="project" value="UniProtKB-UniRule"/>
</dbReference>
<dbReference type="Pfam" id="PF01958">
    <property type="entry name" value="Asp_DH_C"/>
    <property type="match status" value="1"/>
</dbReference>
<comment type="catalytic activity">
    <reaction evidence="6">
        <text>L-aspartate + NAD(+) + H2O = oxaloacetate + NH4(+) + NADH + H(+)</text>
        <dbReference type="Rhea" id="RHEA:11788"/>
        <dbReference type="ChEBI" id="CHEBI:15377"/>
        <dbReference type="ChEBI" id="CHEBI:15378"/>
        <dbReference type="ChEBI" id="CHEBI:16452"/>
        <dbReference type="ChEBI" id="CHEBI:28938"/>
        <dbReference type="ChEBI" id="CHEBI:29991"/>
        <dbReference type="ChEBI" id="CHEBI:57540"/>
        <dbReference type="ChEBI" id="CHEBI:57945"/>
        <dbReference type="EC" id="1.4.1.21"/>
    </reaction>
</comment>
<feature type="binding site" evidence="6">
    <location>
        <position position="192"/>
    </location>
    <ligand>
        <name>NAD(+)</name>
        <dbReference type="ChEBI" id="CHEBI:57540"/>
    </ligand>
</feature>
<feature type="active site" evidence="6">
    <location>
        <position position="222"/>
    </location>
</feature>
<evidence type="ECO:0000256" key="4">
    <source>
        <dbReference type="ARBA" id="ARBA00023002"/>
    </source>
</evidence>
<comment type="catalytic activity">
    <reaction evidence="6">
        <text>L-aspartate + NADP(+) + H2O = oxaloacetate + NH4(+) + NADPH + H(+)</text>
        <dbReference type="Rhea" id="RHEA:11784"/>
        <dbReference type="ChEBI" id="CHEBI:15377"/>
        <dbReference type="ChEBI" id="CHEBI:15378"/>
        <dbReference type="ChEBI" id="CHEBI:16452"/>
        <dbReference type="ChEBI" id="CHEBI:28938"/>
        <dbReference type="ChEBI" id="CHEBI:29991"/>
        <dbReference type="ChEBI" id="CHEBI:57783"/>
        <dbReference type="ChEBI" id="CHEBI:58349"/>
        <dbReference type="EC" id="1.4.1.21"/>
    </reaction>
</comment>
<proteinExistence type="inferred from homology"/>
<evidence type="ECO:0000259" key="8">
    <source>
        <dbReference type="Pfam" id="PF03447"/>
    </source>
</evidence>
<dbReference type="InterPro" id="IPR011182">
    <property type="entry name" value="L-Asp_DH"/>
</dbReference>
<keyword evidence="3 6" id="KW-0521">NADP</keyword>
<dbReference type="Gene3D" id="3.30.360.10">
    <property type="entry name" value="Dihydrodipicolinate Reductase, domain 2"/>
    <property type="match status" value="1"/>
</dbReference>
<dbReference type="InterPro" id="IPR036291">
    <property type="entry name" value="NAD(P)-bd_dom_sf"/>
</dbReference>
<comment type="miscellaneous">
    <text evidence="6">The iminoaspartate product is unstable in aqueous solution and can decompose to oxaloacetate and ammonia.</text>
</comment>
<dbReference type="Gene3D" id="3.40.50.720">
    <property type="entry name" value="NAD(P)-binding Rossmann-like Domain"/>
    <property type="match status" value="1"/>
</dbReference>
<evidence type="ECO:0000313" key="10">
    <source>
        <dbReference type="Proteomes" id="UP000250242"/>
    </source>
</evidence>
<dbReference type="PIRSF" id="PIRSF005227">
    <property type="entry name" value="Asp_dh_NAD_syn"/>
    <property type="match status" value="1"/>
</dbReference>
<dbReference type="SUPFAM" id="SSF55347">
    <property type="entry name" value="Glyceraldehyde-3-phosphate dehydrogenase-like, C-terminal domain"/>
    <property type="match status" value="1"/>
</dbReference>
<comment type="function">
    <text evidence="6">Specifically catalyzes the NAD or NADP-dependent dehydrogenation of L-aspartate to iminoaspartate.</text>
</comment>
<dbReference type="PANTHER" id="PTHR31873">
    <property type="entry name" value="L-ASPARTATE DEHYDROGENASE-RELATED"/>
    <property type="match status" value="1"/>
</dbReference>
<dbReference type="NCBIfam" id="NF009828">
    <property type="entry name" value="PRK13303.1-3"/>
    <property type="match status" value="1"/>
</dbReference>
<dbReference type="GO" id="GO:0016639">
    <property type="term" value="F:oxidoreductase activity, acting on the CH-NH2 group of donors, NAD or NADP as acceptor"/>
    <property type="evidence" value="ECO:0007669"/>
    <property type="project" value="UniProtKB-UniRule"/>
</dbReference>
<dbReference type="SUPFAM" id="SSF51735">
    <property type="entry name" value="NAD(P)-binding Rossmann-fold domains"/>
    <property type="match status" value="1"/>
</dbReference>
<dbReference type="Proteomes" id="UP000250242">
    <property type="component" value="Unassembled WGS sequence"/>
</dbReference>
<keyword evidence="5 6" id="KW-0520">NAD</keyword>
<comment type="similarity">
    <text evidence="1 6">Belongs to the L-aspartate dehydrogenase family.</text>
</comment>
<dbReference type="GO" id="GO:0050661">
    <property type="term" value="F:NADP binding"/>
    <property type="evidence" value="ECO:0007669"/>
    <property type="project" value="UniProtKB-UniRule"/>
</dbReference>
<dbReference type="RefSeq" id="WP_113062835.1">
    <property type="nucleotide sequence ID" value="NZ_UATH01000001.1"/>
</dbReference>
<keyword evidence="2 6" id="KW-0662">Pyridine nucleotide biosynthesis</keyword>
<keyword evidence="4 6" id="KW-0560">Oxidoreductase</keyword>